<evidence type="ECO:0000259" key="1">
    <source>
        <dbReference type="Pfam" id="PF25000"/>
    </source>
</evidence>
<dbReference type="EMBL" id="JBHLZP010000119">
    <property type="protein sequence ID" value="MFB9834058.1"/>
    <property type="molecule type" value="Genomic_DNA"/>
</dbReference>
<dbReference type="Proteomes" id="UP001589627">
    <property type="component" value="Unassembled WGS sequence"/>
</dbReference>
<name>A0ABV5YG99_9ACTN</name>
<comment type="caution">
    <text evidence="2">The sequence shown here is derived from an EMBL/GenBank/DDBJ whole genome shotgun (WGS) entry which is preliminary data.</text>
</comment>
<dbReference type="InterPro" id="IPR056681">
    <property type="entry name" value="DUF7779"/>
</dbReference>
<reference evidence="2 3" key="1">
    <citation type="submission" date="2024-09" db="EMBL/GenBank/DDBJ databases">
        <authorList>
            <person name="Sun Q."/>
            <person name="Mori K."/>
        </authorList>
    </citation>
    <scope>NUCLEOTIDE SEQUENCE [LARGE SCALE GENOMIC DNA]</scope>
    <source>
        <strain evidence="2 3">TBRC 0563</strain>
    </source>
</reference>
<sequence length="216" mass="23361">MAVNVFDRAESLAFLRGRTNDSIGEVDADRLAEELGDLPLALEQAGALLFERGMSASEYLRLLAERPGQLLSQGRPAEYPVPLTAAWSVSMANLAGLLPEAVDLLRVCAFLGPGPFRRDLFHRAPEGLSPELTSLINDPIRLSRAVGEFSSHGLARLDISHRTIEVHRLTQRLIREELSPEEHGRLRHVASLLLAAHGSAAADDAGRTGGAFSDVS</sequence>
<dbReference type="Pfam" id="PF25000">
    <property type="entry name" value="DUF7779"/>
    <property type="match status" value="1"/>
</dbReference>
<accession>A0ABV5YG99</accession>
<protein>
    <recommendedName>
        <fullName evidence="1">DUF7779 domain-containing protein</fullName>
    </recommendedName>
</protein>
<gene>
    <name evidence="2" type="ORF">ACFFNX_17875</name>
</gene>
<feature type="domain" description="DUF7779" evidence="1">
    <location>
        <begin position="94"/>
        <end position="182"/>
    </location>
</feature>
<evidence type="ECO:0000313" key="2">
    <source>
        <dbReference type="EMBL" id="MFB9834058.1"/>
    </source>
</evidence>
<proteinExistence type="predicted"/>
<dbReference type="RefSeq" id="WP_378202918.1">
    <property type="nucleotide sequence ID" value="NZ_JBHLZP010000119.1"/>
</dbReference>
<evidence type="ECO:0000313" key="3">
    <source>
        <dbReference type="Proteomes" id="UP001589627"/>
    </source>
</evidence>
<keyword evidence="3" id="KW-1185">Reference proteome</keyword>
<organism evidence="2 3">
    <name type="scientific">Actinoallomurus acaciae</name>
    <dbReference type="NCBI Taxonomy" id="502577"/>
    <lineage>
        <taxon>Bacteria</taxon>
        <taxon>Bacillati</taxon>
        <taxon>Actinomycetota</taxon>
        <taxon>Actinomycetes</taxon>
        <taxon>Streptosporangiales</taxon>
        <taxon>Thermomonosporaceae</taxon>
        <taxon>Actinoallomurus</taxon>
    </lineage>
</organism>